<dbReference type="InterPro" id="IPR050818">
    <property type="entry name" value="KCNH_animal-type"/>
</dbReference>
<evidence type="ECO:0000256" key="2">
    <source>
        <dbReference type="ARBA" id="ARBA00022692"/>
    </source>
</evidence>
<dbReference type="InterPro" id="IPR005821">
    <property type="entry name" value="Ion_trans_dom"/>
</dbReference>
<keyword evidence="3 6" id="KW-1133">Transmembrane helix</keyword>
<keyword evidence="4 6" id="KW-0472">Membrane</keyword>
<sequence>MMFFTAYHDENGVLILKLEKIARRYRKGWLWFDLVAAVPWEWLMSTTSGFATTTKSVRVMRVIRLLRCVRAIRVTKLSSFASRMETYAQARSHDGFMRFFRLFQHIGGIGIFVHWTACMWYYVGVHGDDNGKSGRALEPKQAGSSVGMAHGWSGR</sequence>
<dbReference type="EMBL" id="CAUYUJ010017696">
    <property type="protein sequence ID" value="CAK0877053.1"/>
    <property type="molecule type" value="Genomic_DNA"/>
</dbReference>
<gene>
    <name evidence="8" type="ORF">PCOR1329_LOCUS61216</name>
</gene>
<feature type="transmembrane region" description="Helical" evidence="6">
    <location>
        <begin position="102"/>
        <end position="123"/>
    </location>
</feature>
<name>A0ABN9VU45_9DINO</name>
<evidence type="ECO:0000313" key="9">
    <source>
        <dbReference type="Proteomes" id="UP001189429"/>
    </source>
</evidence>
<evidence type="ECO:0000256" key="6">
    <source>
        <dbReference type="SAM" id="Phobius"/>
    </source>
</evidence>
<comment type="caution">
    <text evidence="8">The sequence shown here is derived from an EMBL/GenBank/DDBJ whole genome shotgun (WGS) entry which is preliminary data.</text>
</comment>
<feature type="domain" description="Ion transport" evidence="7">
    <location>
        <begin position="24"/>
        <end position="127"/>
    </location>
</feature>
<dbReference type="SUPFAM" id="SSF81324">
    <property type="entry name" value="Voltage-gated potassium channels"/>
    <property type="match status" value="1"/>
</dbReference>
<feature type="region of interest" description="Disordered" evidence="5">
    <location>
        <begin position="134"/>
        <end position="155"/>
    </location>
</feature>
<dbReference type="Proteomes" id="UP001189429">
    <property type="component" value="Unassembled WGS sequence"/>
</dbReference>
<dbReference type="PANTHER" id="PTHR10217">
    <property type="entry name" value="VOLTAGE AND LIGAND GATED POTASSIUM CHANNEL"/>
    <property type="match status" value="1"/>
</dbReference>
<evidence type="ECO:0000256" key="3">
    <source>
        <dbReference type="ARBA" id="ARBA00022989"/>
    </source>
</evidence>
<protein>
    <recommendedName>
        <fullName evidence="7">Ion transport domain-containing protein</fullName>
    </recommendedName>
</protein>
<proteinExistence type="predicted"/>
<evidence type="ECO:0000256" key="5">
    <source>
        <dbReference type="SAM" id="MobiDB-lite"/>
    </source>
</evidence>
<keyword evidence="2 6" id="KW-0812">Transmembrane</keyword>
<evidence type="ECO:0000256" key="1">
    <source>
        <dbReference type="ARBA" id="ARBA00004141"/>
    </source>
</evidence>
<dbReference type="Gene3D" id="1.10.287.70">
    <property type="match status" value="1"/>
</dbReference>
<dbReference type="Pfam" id="PF00520">
    <property type="entry name" value="Ion_trans"/>
    <property type="match status" value="1"/>
</dbReference>
<dbReference type="PANTHER" id="PTHR10217:SF435">
    <property type="entry name" value="POTASSIUM VOLTAGE-GATED CHANNEL PROTEIN EAG"/>
    <property type="match status" value="1"/>
</dbReference>
<comment type="subcellular location">
    <subcellularLocation>
        <location evidence="1">Membrane</location>
        <topology evidence="1">Multi-pass membrane protein</topology>
    </subcellularLocation>
</comment>
<reference evidence="8" key="1">
    <citation type="submission" date="2023-10" db="EMBL/GenBank/DDBJ databases">
        <authorList>
            <person name="Chen Y."/>
            <person name="Shah S."/>
            <person name="Dougan E. K."/>
            <person name="Thang M."/>
            <person name="Chan C."/>
        </authorList>
    </citation>
    <scope>NUCLEOTIDE SEQUENCE [LARGE SCALE GENOMIC DNA]</scope>
</reference>
<evidence type="ECO:0000313" key="8">
    <source>
        <dbReference type="EMBL" id="CAK0877053.1"/>
    </source>
</evidence>
<accession>A0ABN9VU45</accession>
<keyword evidence="9" id="KW-1185">Reference proteome</keyword>
<organism evidence="8 9">
    <name type="scientific">Prorocentrum cordatum</name>
    <dbReference type="NCBI Taxonomy" id="2364126"/>
    <lineage>
        <taxon>Eukaryota</taxon>
        <taxon>Sar</taxon>
        <taxon>Alveolata</taxon>
        <taxon>Dinophyceae</taxon>
        <taxon>Prorocentrales</taxon>
        <taxon>Prorocentraceae</taxon>
        <taxon>Prorocentrum</taxon>
    </lineage>
</organism>
<evidence type="ECO:0000256" key="4">
    <source>
        <dbReference type="ARBA" id="ARBA00023136"/>
    </source>
</evidence>
<evidence type="ECO:0000259" key="7">
    <source>
        <dbReference type="Pfam" id="PF00520"/>
    </source>
</evidence>